<dbReference type="GO" id="GO:0016020">
    <property type="term" value="C:membrane"/>
    <property type="evidence" value="ECO:0007669"/>
    <property type="project" value="InterPro"/>
</dbReference>
<reference evidence="13" key="1">
    <citation type="submission" date="2021-01" db="EMBL/GenBank/DDBJ databases">
        <authorList>
            <person name="Corre E."/>
            <person name="Pelletier E."/>
            <person name="Niang G."/>
            <person name="Scheremetjew M."/>
            <person name="Finn R."/>
            <person name="Kale V."/>
            <person name="Holt S."/>
            <person name="Cochrane G."/>
            <person name="Meng A."/>
            <person name="Brown T."/>
            <person name="Cohen L."/>
        </authorList>
    </citation>
    <scope>NUCLEOTIDE SEQUENCE</scope>
    <source>
        <strain evidence="13">CCMP494</strain>
    </source>
</reference>
<dbReference type="GO" id="GO:0016192">
    <property type="term" value="P:vesicle-mediated transport"/>
    <property type="evidence" value="ECO:0007669"/>
    <property type="project" value="InterPro"/>
</dbReference>
<dbReference type="FunFam" id="3.30.450.50:FF:000014">
    <property type="entry name" value="vesicle-associated membrane protein 727"/>
    <property type="match status" value="1"/>
</dbReference>
<dbReference type="InterPro" id="IPR011012">
    <property type="entry name" value="Longin-like_dom_sf"/>
</dbReference>
<evidence type="ECO:0000256" key="4">
    <source>
        <dbReference type="ARBA" id="ARBA00022927"/>
    </source>
</evidence>
<sequence>MPLIYAFVARGTTVLAEHTSHSGNFATVAAETLPKILEKLNSQKKFTLMADGHTFNYLADDGYVYLVVADEAYGRQIPFACLERVKDEFKSQYGDRARDAIAHALDRSFGPRIKAQMEYCANNPDELSKVSRVQAQVSEVKNIMMDNIEKVLDRGEKIELLVDKTENLRFQADNFHRTGRQLRQRMWWNKLKMQLMFASALVAFVLVLFLIFCYSGGNDCTKKKE</sequence>
<accession>A0A7S0KVL1</accession>
<evidence type="ECO:0000256" key="8">
    <source>
        <dbReference type="ARBA" id="ARBA00046280"/>
    </source>
</evidence>
<evidence type="ECO:0000256" key="1">
    <source>
        <dbReference type="ARBA" id="ARBA00008025"/>
    </source>
</evidence>
<dbReference type="GO" id="GO:0012505">
    <property type="term" value="C:endomembrane system"/>
    <property type="evidence" value="ECO:0007669"/>
    <property type="project" value="UniProtKB-SubCell"/>
</dbReference>
<feature type="domain" description="V-SNARE coiled-coil homology" evidence="12">
    <location>
        <begin position="129"/>
        <end position="189"/>
    </location>
</feature>
<name>A0A7S0KVL1_MICPS</name>
<comment type="function">
    <text evidence="7">Involved in the targeting and/or fusion of transport vesicles to their target membrane.</text>
</comment>
<dbReference type="InterPro" id="IPR042855">
    <property type="entry name" value="V_SNARE_CC"/>
</dbReference>
<dbReference type="SUPFAM" id="SSF58038">
    <property type="entry name" value="SNARE fusion complex"/>
    <property type="match status" value="1"/>
</dbReference>
<evidence type="ECO:0000256" key="2">
    <source>
        <dbReference type="ARBA" id="ARBA00022448"/>
    </source>
</evidence>
<feature type="transmembrane region" description="Helical" evidence="10">
    <location>
        <begin position="195"/>
        <end position="217"/>
    </location>
</feature>
<dbReference type="Gene3D" id="1.20.5.110">
    <property type="match status" value="1"/>
</dbReference>
<dbReference type="Pfam" id="PF00957">
    <property type="entry name" value="Synaptobrevin"/>
    <property type="match status" value="1"/>
</dbReference>
<dbReference type="CDD" id="cd15843">
    <property type="entry name" value="R-SNARE"/>
    <property type="match status" value="1"/>
</dbReference>
<comment type="subcellular location">
    <subcellularLocation>
        <location evidence="8">Endomembrane system</location>
        <topology evidence="8">Single-pass type IV membrane protein</topology>
    </subcellularLocation>
</comment>
<keyword evidence="2" id="KW-0813">Transport</keyword>
<dbReference type="SUPFAM" id="SSF64356">
    <property type="entry name" value="SNARE-like"/>
    <property type="match status" value="1"/>
</dbReference>
<dbReference type="GO" id="GO:0005737">
    <property type="term" value="C:cytoplasm"/>
    <property type="evidence" value="ECO:0007669"/>
    <property type="project" value="UniProtKB-ARBA"/>
</dbReference>
<proteinExistence type="inferred from homology"/>
<dbReference type="PROSITE" id="PS00417">
    <property type="entry name" value="SYNAPTOBREVIN"/>
    <property type="match status" value="1"/>
</dbReference>
<dbReference type="PROSITE" id="PS50892">
    <property type="entry name" value="V_SNARE"/>
    <property type="match status" value="1"/>
</dbReference>
<dbReference type="PANTHER" id="PTHR21136">
    <property type="entry name" value="SNARE PROTEINS"/>
    <property type="match status" value="1"/>
</dbReference>
<comment type="similarity">
    <text evidence="1">Belongs to the synaptobrevin family.</text>
</comment>
<dbReference type="AlphaFoldDB" id="A0A7S0KVL1"/>
<keyword evidence="6 10" id="KW-0472">Membrane</keyword>
<protein>
    <submittedName>
        <fullName evidence="13">Uncharacterized protein</fullName>
    </submittedName>
</protein>
<gene>
    <name evidence="13" type="ORF">MSP1404_LOCUS11480</name>
</gene>
<dbReference type="SMART" id="SM01270">
    <property type="entry name" value="Longin"/>
    <property type="match status" value="1"/>
</dbReference>
<dbReference type="InterPro" id="IPR010908">
    <property type="entry name" value="Longin_dom"/>
</dbReference>
<dbReference type="FunFam" id="1.20.5.110:FF:000004">
    <property type="entry name" value="Vesicle-associated membrane protein 7"/>
    <property type="match status" value="1"/>
</dbReference>
<dbReference type="EMBL" id="HBEV01014744">
    <property type="protein sequence ID" value="CAD8594076.1"/>
    <property type="molecule type" value="Transcribed_RNA"/>
</dbReference>
<evidence type="ECO:0000256" key="6">
    <source>
        <dbReference type="ARBA" id="ARBA00023136"/>
    </source>
</evidence>
<dbReference type="InterPro" id="IPR001388">
    <property type="entry name" value="Synaptobrevin-like"/>
</dbReference>
<dbReference type="GO" id="GO:0015031">
    <property type="term" value="P:protein transport"/>
    <property type="evidence" value="ECO:0007669"/>
    <property type="project" value="UniProtKB-KW"/>
</dbReference>
<dbReference type="InterPro" id="IPR051097">
    <property type="entry name" value="Synaptobrevin-like_transport"/>
</dbReference>
<evidence type="ECO:0000256" key="3">
    <source>
        <dbReference type="ARBA" id="ARBA00022692"/>
    </source>
</evidence>
<dbReference type="PROSITE" id="PS50859">
    <property type="entry name" value="LONGIN"/>
    <property type="match status" value="1"/>
</dbReference>
<dbReference type="PANTHER" id="PTHR21136:SF168">
    <property type="entry name" value="VESICLE-ASSOCIATED MEMBRANE PROTEIN 9"/>
    <property type="match status" value="1"/>
</dbReference>
<keyword evidence="5 10" id="KW-1133">Transmembrane helix</keyword>
<dbReference type="Pfam" id="PF13774">
    <property type="entry name" value="Longin"/>
    <property type="match status" value="1"/>
</dbReference>
<evidence type="ECO:0000256" key="9">
    <source>
        <dbReference type="PROSITE-ProRule" id="PRU00290"/>
    </source>
</evidence>
<dbReference type="PRINTS" id="PR00219">
    <property type="entry name" value="SYNAPTOBREVN"/>
</dbReference>
<keyword evidence="4" id="KW-0653">Protein transport</keyword>
<feature type="domain" description="Longin" evidence="11">
    <location>
        <begin position="7"/>
        <end position="113"/>
    </location>
</feature>
<evidence type="ECO:0000256" key="10">
    <source>
        <dbReference type="SAM" id="Phobius"/>
    </source>
</evidence>
<dbReference type="Gene3D" id="3.30.450.50">
    <property type="entry name" value="Longin domain"/>
    <property type="match status" value="1"/>
</dbReference>
<dbReference type="CDD" id="cd14824">
    <property type="entry name" value="Longin"/>
    <property type="match status" value="1"/>
</dbReference>
<evidence type="ECO:0000313" key="13">
    <source>
        <dbReference type="EMBL" id="CAD8594076.1"/>
    </source>
</evidence>
<evidence type="ECO:0000256" key="7">
    <source>
        <dbReference type="ARBA" id="ARBA00037493"/>
    </source>
</evidence>
<keyword evidence="3 10" id="KW-0812">Transmembrane</keyword>
<evidence type="ECO:0000259" key="12">
    <source>
        <dbReference type="PROSITE" id="PS50892"/>
    </source>
</evidence>
<keyword evidence="9" id="KW-0175">Coiled coil</keyword>
<evidence type="ECO:0000256" key="5">
    <source>
        <dbReference type="ARBA" id="ARBA00022989"/>
    </source>
</evidence>
<organism evidence="13">
    <name type="scientific">Micromonas pusilla</name>
    <name type="common">Picoplanktonic green alga</name>
    <name type="synonym">Chromulina pusilla</name>
    <dbReference type="NCBI Taxonomy" id="38833"/>
    <lineage>
        <taxon>Eukaryota</taxon>
        <taxon>Viridiplantae</taxon>
        <taxon>Chlorophyta</taxon>
        <taxon>Mamiellophyceae</taxon>
        <taxon>Mamiellales</taxon>
        <taxon>Mamiellaceae</taxon>
        <taxon>Micromonas</taxon>
    </lineage>
</organism>
<evidence type="ECO:0000259" key="11">
    <source>
        <dbReference type="PROSITE" id="PS50859"/>
    </source>
</evidence>